<evidence type="ECO:0000256" key="12">
    <source>
        <dbReference type="HAMAP-Rule" id="MF_01916"/>
    </source>
</evidence>
<dbReference type="OrthoDB" id="9762009at2"/>
<evidence type="ECO:0000256" key="11">
    <source>
        <dbReference type="ARBA" id="ARBA00023264"/>
    </source>
</evidence>
<feature type="domain" description="PLD phosphodiesterase" evidence="14">
    <location>
        <begin position="214"/>
        <end position="241"/>
    </location>
</feature>
<dbReference type="PANTHER" id="PTHR21248:SF22">
    <property type="entry name" value="PHOSPHOLIPASE D"/>
    <property type="match status" value="1"/>
</dbReference>
<dbReference type="NCBIfam" id="TIGR04265">
    <property type="entry name" value="bac_cardiolipin"/>
    <property type="match status" value="1"/>
</dbReference>
<dbReference type="InterPro" id="IPR027379">
    <property type="entry name" value="CLS_N"/>
</dbReference>
<evidence type="ECO:0000256" key="2">
    <source>
        <dbReference type="ARBA" id="ARBA00022475"/>
    </source>
</evidence>
<dbReference type="CDD" id="cd09110">
    <property type="entry name" value="PLDc_CLS_1"/>
    <property type="match status" value="1"/>
</dbReference>
<dbReference type="GO" id="GO:0032049">
    <property type="term" value="P:cardiolipin biosynthetic process"/>
    <property type="evidence" value="ECO:0007669"/>
    <property type="project" value="UniProtKB-UniRule"/>
</dbReference>
<dbReference type="PROSITE" id="PS50035">
    <property type="entry name" value="PLD"/>
    <property type="match status" value="2"/>
</dbReference>
<protein>
    <recommendedName>
        <fullName evidence="12 13">Cardiolipin synthase</fullName>
        <shortName evidence="12">CL synthase</shortName>
        <ecNumber evidence="12 13">2.7.8.-</ecNumber>
    </recommendedName>
</protein>
<keyword evidence="9 12" id="KW-0472">Membrane</keyword>
<dbReference type="HAMAP" id="MF_01916">
    <property type="entry name" value="Cardiolipin_synth_Cls"/>
    <property type="match status" value="1"/>
</dbReference>
<proteinExistence type="inferred from homology"/>
<evidence type="ECO:0000256" key="3">
    <source>
        <dbReference type="ARBA" id="ARBA00022516"/>
    </source>
</evidence>
<dbReference type="GO" id="GO:0008808">
    <property type="term" value="F:cardiolipin synthase activity"/>
    <property type="evidence" value="ECO:0007669"/>
    <property type="project" value="UniProtKB-UniRule"/>
</dbReference>
<dbReference type="InterPro" id="IPR001736">
    <property type="entry name" value="PLipase_D/transphosphatidylase"/>
</dbReference>
<comment type="catalytic activity">
    <reaction evidence="12">
        <text>2 a 1,2-diacyl-sn-glycero-3-phospho-(1'-sn-glycerol) = a cardiolipin + glycerol</text>
        <dbReference type="Rhea" id="RHEA:31451"/>
        <dbReference type="ChEBI" id="CHEBI:17754"/>
        <dbReference type="ChEBI" id="CHEBI:62237"/>
        <dbReference type="ChEBI" id="CHEBI:64716"/>
    </reaction>
</comment>
<dbReference type="EMBL" id="BFBY01000009">
    <property type="protein sequence ID" value="GBG05231.1"/>
    <property type="molecule type" value="Genomic_DNA"/>
</dbReference>
<keyword evidence="10 12" id="KW-0594">Phospholipid biosynthesis</keyword>
<evidence type="ECO:0000256" key="8">
    <source>
        <dbReference type="ARBA" id="ARBA00023098"/>
    </source>
</evidence>
<evidence type="ECO:0000256" key="4">
    <source>
        <dbReference type="ARBA" id="ARBA00022679"/>
    </source>
</evidence>
<dbReference type="Pfam" id="PF13091">
    <property type="entry name" value="PLDc_2"/>
    <property type="match status" value="2"/>
</dbReference>
<evidence type="ECO:0000256" key="7">
    <source>
        <dbReference type="ARBA" id="ARBA00022989"/>
    </source>
</evidence>
<dbReference type="EC" id="2.7.8.-" evidence="12 13"/>
<organism evidence="15 16">
    <name type="scientific">Lactobacillus rodentium</name>
    <dbReference type="NCBI Taxonomy" id="947835"/>
    <lineage>
        <taxon>Bacteria</taxon>
        <taxon>Bacillati</taxon>
        <taxon>Bacillota</taxon>
        <taxon>Bacilli</taxon>
        <taxon>Lactobacillales</taxon>
        <taxon>Lactobacillaceae</taxon>
        <taxon>Lactobacillus</taxon>
    </lineage>
</organism>
<comment type="subcellular location">
    <subcellularLocation>
        <location evidence="1 12">Cell membrane</location>
        <topology evidence="1 12">Multi-pass membrane protein</topology>
    </subcellularLocation>
</comment>
<dbReference type="InterPro" id="IPR022924">
    <property type="entry name" value="Cardiolipin_synthase"/>
</dbReference>
<comment type="caution">
    <text evidence="15">The sequence shown here is derived from an EMBL/GenBank/DDBJ whole genome shotgun (WGS) entry which is preliminary data.</text>
</comment>
<feature type="active site" evidence="12">
    <location>
        <position position="403"/>
    </location>
</feature>
<evidence type="ECO:0000256" key="13">
    <source>
        <dbReference type="NCBIfam" id="TIGR04265"/>
    </source>
</evidence>
<accession>A0A2Z6T8J4</accession>
<dbReference type="AlphaFoldDB" id="A0A2Z6T8J4"/>
<sequence length="485" mass="56177">MFWDNNWIQLILAVNTILAFYVVFHRKRSVAASWAWLIILIIFPVAGFILYGFTSRGLSQENLFAINRQKHIGLFKVNQMIPKAPTKAGPSDTSNVAPILIDYFNDQHEAPLSKNNMVKIFTNGEDKFHYLFNDIQQAQETINVEYYSFMNDDLGNTFLDLLIKKAKQGVKVRVIYDPWGSPGAHLAWFQPLIDQGGEVIAFITAQNMITKYRMNYHLHRKIVVIDGKISWTGGYNVGDQYVNKSKRFGFWRDTHVRIVGSASLLLQERFAMDWNASIKNKEQAIIFSSRLFPKIEENHLSDENVATQIVSDGPDQETPYLRNGMMRLMMAAKKSIWIQTPYLIPDDPMLATWVTAAHSGVEVRIMIPAMPDHPFIYRATQWYARYLLHEGVRIFIYNNGFLHAKTVTIDQNFAAVGSMNQDYRSYELNFETDAIFYDCNITNQLRDIFLKDSEYCHELTIADTENWSRWLRFKQAFSRLLSPIL</sequence>
<keyword evidence="2 12" id="KW-1003">Cell membrane</keyword>
<evidence type="ECO:0000256" key="5">
    <source>
        <dbReference type="ARBA" id="ARBA00022692"/>
    </source>
</evidence>
<gene>
    <name evidence="15" type="primary">cls</name>
    <name evidence="15" type="ORF">LrDSM24759_11450</name>
</gene>
<evidence type="ECO:0000256" key="9">
    <source>
        <dbReference type="ARBA" id="ARBA00023136"/>
    </source>
</evidence>
<feature type="active site" evidence="12">
    <location>
        <position position="410"/>
    </location>
</feature>
<dbReference type="CDD" id="cd09112">
    <property type="entry name" value="PLDc_CLS_2"/>
    <property type="match status" value="1"/>
</dbReference>
<keyword evidence="5 12" id="KW-0812">Transmembrane</keyword>
<feature type="active site" evidence="12">
    <location>
        <position position="221"/>
    </location>
</feature>
<evidence type="ECO:0000313" key="16">
    <source>
        <dbReference type="Proteomes" id="UP000257317"/>
    </source>
</evidence>
<dbReference type="PANTHER" id="PTHR21248">
    <property type="entry name" value="CARDIOLIPIN SYNTHASE"/>
    <property type="match status" value="1"/>
</dbReference>
<evidence type="ECO:0000256" key="6">
    <source>
        <dbReference type="ARBA" id="ARBA00022737"/>
    </source>
</evidence>
<dbReference type="GO" id="GO:0005886">
    <property type="term" value="C:plasma membrane"/>
    <property type="evidence" value="ECO:0007669"/>
    <property type="project" value="UniProtKB-SubCell"/>
</dbReference>
<feature type="domain" description="PLD phosphodiesterase" evidence="14">
    <location>
        <begin position="398"/>
        <end position="425"/>
    </location>
</feature>
<dbReference type="Proteomes" id="UP000257317">
    <property type="component" value="Unassembled WGS sequence"/>
</dbReference>
<keyword evidence="7 12" id="KW-1133">Transmembrane helix</keyword>
<evidence type="ECO:0000256" key="1">
    <source>
        <dbReference type="ARBA" id="ARBA00004651"/>
    </source>
</evidence>
<dbReference type="Gene3D" id="3.30.870.10">
    <property type="entry name" value="Endonuclease Chain A"/>
    <property type="match status" value="2"/>
</dbReference>
<keyword evidence="4 12" id="KW-0808">Transferase</keyword>
<evidence type="ECO:0000259" key="14">
    <source>
        <dbReference type="PROSITE" id="PS50035"/>
    </source>
</evidence>
<evidence type="ECO:0000256" key="10">
    <source>
        <dbReference type="ARBA" id="ARBA00023209"/>
    </source>
</evidence>
<keyword evidence="8 12" id="KW-0443">Lipid metabolism</keyword>
<dbReference type="SUPFAM" id="SSF56024">
    <property type="entry name" value="Phospholipase D/nuclease"/>
    <property type="match status" value="2"/>
</dbReference>
<feature type="active site" evidence="12">
    <location>
        <position position="219"/>
    </location>
</feature>
<feature type="active site" evidence="12">
    <location>
        <position position="405"/>
    </location>
</feature>
<reference evidence="16" key="1">
    <citation type="submission" date="2018-03" db="EMBL/GenBank/DDBJ databases">
        <title>New taxa in the Lactobacillus gasseri group.</title>
        <authorList>
            <person name="Tanizawa Y."/>
            <person name="Tohno M."/>
            <person name="Endo A."/>
            <person name="Arita M."/>
        </authorList>
    </citation>
    <scope>NUCLEOTIDE SEQUENCE [LARGE SCALE GENOMIC DNA]</scope>
    <source>
        <strain evidence="16">DSM 24759</strain>
    </source>
</reference>
<dbReference type="InterPro" id="IPR025202">
    <property type="entry name" value="PLD-like_dom"/>
</dbReference>
<keyword evidence="6" id="KW-0677">Repeat</keyword>
<comment type="function">
    <text evidence="12">Catalyzes the reversible phosphatidyl group transfer from one phosphatidylglycerol molecule to another to form cardiolipin (CL) (diphosphatidylglycerol) and glycerol.</text>
</comment>
<dbReference type="SMART" id="SM00155">
    <property type="entry name" value="PLDc"/>
    <property type="match status" value="2"/>
</dbReference>
<keyword evidence="3 12" id="KW-0444">Lipid biosynthesis</keyword>
<dbReference type="Pfam" id="PF13396">
    <property type="entry name" value="PLDc_N"/>
    <property type="match status" value="1"/>
</dbReference>
<keyword evidence="11 12" id="KW-1208">Phospholipid metabolism</keyword>
<feature type="transmembrane region" description="Helical" evidence="12">
    <location>
        <begin position="31"/>
        <end position="53"/>
    </location>
</feature>
<feature type="active site" evidence="12">
    <location>
        <position position="226"/>
    </location>
</feature>
<feature type="transmembrane region" description="Helical" evidence="12">
    <location>
        <begin position="6"/>
        <end position="24"/>
    </location>
</feature>
<keyword evidence="16" id="KW-1185">Reference proteome</keyword>
<dbReference type="RefSeq" id="WP_117118561.1">
    <property type="nucleotide sequence ID" value="NZ_BFBY01000009.1"/>
</dbReference>
<comment type="similarity">
    <text evidence="12">Belongs to the phospholipase D family. Cardiolipin synthase subfamily.</text>
</comment>
<dbReference type="InterPro" id="IPR030874">
    <property type="entry name" value="Cardiolipin_synth_Firmi"/>
</dbReference>
<name>A0A2Z6T8J4_9LACO</name>
<evidence type="ECO:0000313" key="15">
    <source>
        <dbReference type="EMBL" id="GBG05231.1"/>
    </source>
</evidence>